<evidence type="ECO:0000256" key="8">
    <source>
        <dbReference type="PIRSR" id="PIRSR016262-2"/>
    </source>
</evidence>
<dbReference type="PIRSF" id="PIRSF016262">
    <property type="entry name" value="LPLase"/>
    <property type="match status" value="1"/>
</dbReference>
<feature type="binding site" evidence="5 8">
    <location>
        <begin position="154"/>
        <end position="156"/>
    </location>
    <ligand>
        <name>substrate</name>
    </ligand>
</feature>
<dbReference type="InterPro" id="IPR000544">
    <property type="entry name" value="Octanoyltransferase"/>
</dbReference>
<dbReference type="GO" id="GO:0009249">
    <property type="term" value="P:protein lipoylation"/>
    <property type="evidence" value="ECO:0007669"/>
    <property type="project" value="InterPro"/>
</dbReference>
<dbReference type="PANTHER" id="PTHR10993:SF7">
    <property type="entry name" value="LIPOYLTRANSFERASE 2, MITOCHONDRIAL-RELATED"/>
    <property type="match status" value="1"/>
</dbReference>
<evidence type="ECO:0000256" key="4">
    <source>
        <dbReference type="ARBA" id="ARBA00024732"/>
    </source>
</evidence>
<dbReference type="HAMAP" id="MF_00013">
    <property type="entry name" value="LipB"/>
    <property type="match status" value="1"/>
</dbReference>
<dbReference type="PROSITE" id="PS51733">
    <property type="entry name" value="BPL_LPL_CATALYTIC"/>
    <property type="match status" value="1"/>
</dbReference>
<feature type="active site" description="Acyl-thioester intermediate" evidence="5 7">
    <location>
        <position position="172"/>
    </location>
</feature>
<dbReference type="PANTHER" id="PTHR10993">
    <property type="entry name" value="OCTANOYLTRANSFERASE"/>
    <property type="match status" value="1"/>
</dbReference>
<dbReference type="UniPathway" id="UPA00538">
    <property type="reaction ID" value="UER00592"/>
</dbReference>
<evidence type="ECO:0000313" key="12">
    <source>
        <dbReference type="Proteomes" id="UP000070427"/>
    </source>
</evidence>
<evidence type="ECO:0000256" key="6">
    <source>
        <dbReference type="PIRNR" id="PIRNR016262"/>
    </source>
</evidence>
<reference evidence="11 12" key="1">
    <citation type="submission" date="2015-12" db="EMBL/GenBank/DDBJ databases">
        <title>Draft genome sequnece of Fervidicola ferrireducens strain Y170.</title>
        <authorList>
            <person name="Patel B.K."/>
        </authorList>
    </citation>
    <scope>NUCLEOTIDE SEQUENCE [LARGE SCALE GENOMIC DNA]</scope>
    <source>
        <strain evidence="11 12">Y170</strain>
    </source>
</reference>
<dbReference type="Gene3D" id="3.30.930.10">
    <property type="entry name" value="Bira Bifunctional Protein, Domain 2"/>
    <property type="match status" value="1"/>
</dbReference>
<comment type="miscellaneous">
    <text evidence="5">In the reaction, the free carboxyl group of octanoic acid is attached via an amide linkage to the epsilon-amino group of a specific lysine residue of lipoyl domains of lipoate-dependent enzymes.</text>
</comment>
<dbReference type="InterPro" id="IPR004143">
    <property type="entry name" value="BPL_LPL_catalytic"/>
</dbReference>
<evidence type="ECO:0000256" key="7">
    <source>
        <dbReference type="PIRSR" id="PIRSR016262-1"/>
    </source>
</evidence>
<accession>A0A140LAG2</accession>
<dbReference type="STRING" id="520764.AN618_10890"/>
<dbReference type="EC" id="2.3.1.181" evidence="5 6"/>
<dbReference type="Proteomes" id="UP000070427">
    <property type="component" value="Unassembled WGS sequence"/>
</dbReference>
<sequence>MNARLLKLGLVPYLKGKELQLKAVEAVKSGLADMILITLQHPPVYTIGRAGGYENLLVPLEELKKIAEVYEVERGGNITFHGPGQIVAYPVVNLNKWEKDVHLFVDRLEEAVIRLLADYGVMAGRKPKYTGVWVGDEKICAIGIAVRRWVTWHGIAFNVNTDLTYFGRIFPCGIKEFGVTSLEKLGIKEDLEKVRERLIGKFEEVFGVRFEEIDQNRLESMAGGLEK</sequence>
<dbReference type="SUPFAM" id="SSF55681">
    <property type="entry name" value="Class II aaRS and biotin synthetases"/>
    <property type="match status" value="1"/>
</dbReference>
<dbReference type="InterPro" id="IPR045864">
    <property type="entry name" value="aa-tRNA-synth_II/BPL/LPL"/>
</dbReference>
<evidence type="ECO:0000259" key="10">
    <source>
        <dbReference type="PROSITE" id="PS51733"/>
    </source>
</evidence>
<comment type="pathway">
    <text evidence="1 5 6">Protein modification; protein lipoylation via endogenous pathway; protein N(6)-(lipoyl)lysine from octanoyl-[acyl-carrier-protein]: step 1/2.</text>
</comment>
<evidence type="ECO:0000256" key="1">
    <source>
        <dbReference type="ARBA" id="ARBA00004821"/>
    </source>
</evidence>
<name>A0A140LAG2_9FIRM</name>
<feature type="binding site" evidence="5 8">
    <location>
        <begin position="141"/>
        <end position="143"/>
    </location>
    <ligand>
        <name>substrate</name>
    </ligand>
</feature>
<dbReference type="PROSITE" id="PS01313">
    <property type="entry name" value="LIPB"/>
    <property type="match status" value="1"/>
</dbReference>
<dbReference type="GO" id="GO:0005737">
    <property type="term" value="C:cytoplasm"/>
    <property type="evidence" value="ECO:0007669"/>
    <property type="project" value="UniProtKB-SubCell"/>
</dbReference>
<dbReference type="CDD" id="cd16444">
    <property type="entry name" value="LipB"/>
    <property type="match status" value="1"/>
</dbReference>
<dbReference type="InterPro" id="IPR020605">
    <property type="entry name" value="Octanoyltransferase_CS"/>
</dbReference>
<comment type="function">
    <text evidence="4 5 6">Catalyzes the transfer of endogenously produced octanoic acid from octanoyl-acyl-carrier-protein onto the lipoyl domains of lipoate-dependent enzymes. Lipoyl-ACP can also act as a substrate although octanoyl-ACP is likely to be the physiological substrate.</text>
</comment>
<evidence type="ECO:0000256" key="9">
    <source>
        <dbReference type="PIRSR" id="PIRSR016262-3"/>
    </source>
</evidence>
<proteinExistence type="inferred from homology"/>
<dbReference type="AlphaFoldDB" id="A0A140LAG2"/>
<organism evidence="11 12">
    <name type="scientific">Fervidicola ferrireducens</name>
    <dbReference type="NCBI Taxonomy" id="520764"/>
    <lineage>
        <taxon>Bacteria</taxon>
        <taxon>Bacillati</taxon>
        <taxon>Bacillota</taxon>
        <taxon>Clostridia</taxon>
        <taxon>Thermosediminibacterales</taxon>
        <taxon>Thermosediminibacteraceae</taxon>
        <taxon>Fervidicola</taxon>
    </lineage>
</organism>
<feature type="domain" description="BPL/LPL catalytic" evidence="10">
    <location>
        <begin position="30"/>
        <end position="210"/>
    </location>
</feature>
<dbReference type="PATRIC" id="fig|520764.3.peg.1125"/>
<evidence type="ECO:0000313" key="11">
    <source>
        <dbReference type="EMBL" id="KXG77537.1"/>
    </source>
</evidence>
<comment type="subcellular location">
    <subcellularLocation>
        <location evidence="5">Cytoplasm</location>
    </subcellularLocation>
</comment>
<dbReference type="Pfam" id="PF21948">
    <property type="entry name" value="LplA-B_cat"/>
    <property type="match status" value="1"/>
</dbReference>
<feature type="site" description="Lowers pKa of active site Cys" evidence="5 9">
    <location>
        <position position="138"/>
    </location>
</feature>
<comment type="similarity">
    <text evidence="5 6">Belongs to the LipB family.</text>
</comment>
<dbReference type="RefSeq" id="WP_066352965.1">
    <property type="nucleotide sequence ID" value="NZ_LOED01000010.1"/>
</dbReference>
<dbReference type="OrthoDB" id="9787061at2"/>
<evidence type="ECO:0000256" key="3">
    <source>
        <dbReference type="ARBA" id="ARBA00023315"/>
    </source>
</evidence>
<evidence type="ECO:0000256" key="2">
    <source>
        <dbReference type="ARBA" id="ARBA00022679"/>
    </source>
</evidence>
<dbReference type="GO" id="GO:0033819">
    <property type="term" value="F:lipoyl(octanoyl) transferase activity"/>
    <property type="evidence" value="ECO:0007669"/>
    <property type="project" value="UniProtKB-EC"/>
</dbReference>
<gene>
    <name evidence="5 11" type="primary">lipB</name>
    <name evidence="11" type="ORF">AN618_10890</name>
</gene>
<feature type="binding site" evidence="5 8">
    <location>
        <begin position="74"/>
        <end position="81"/>
    </location>
    <ligand>
        <name>substrate</name>
    </ligand>
</feature>
<dbReference type="NCBIfam" id="NF010925">
    <property type="entry name" value="PRK14345.1"/>
    <property type="match status" value="1"/>
</dbReference>
<comment type="caution">
    <text evidence="11">The sequence shown here is derived from an EMBL/GenBank/DDBJ whole genome shotgun (WGS) entry which is preliminary data.</text>
</comment>
<comment type="catalytic activity">
    <reaction evidence="5 6">
        <text>octanoyl-[ACP] + L-lysyl-[protein] = N(6)-octanoyl-L-lysyl-[protein] + holo-[ACP] + H(+)</text>
        <dbReference type="Rhea" id="RHEA:17665"/>
        <dbReference type="Rhea" id="RHEA-COMP:9636"/>
        <dbReference type="Rhea" id="RHEA-COMP:9685"/>
        <dbReference type="Rhea" id="RHEA-COMP:9752"/>
        <dbReference type="Rhea" id="RHEA-COMP:9928"/>
        <dbReference type="ChEBI" id="CHEBI:15378"/>
        <dbReference type="ChEBI" id="CHEBI:29969"/>
        <dbReference type="ChEBI" id="CHEBI:64479"/>
        <dbReference type="ChEBI" id="CHEBI:78463"/>
        <dbReference type="ChEBI" id="CHEBI:78809"/>
        <dbReference type="EC" id="2.3.1.181"/>
    </reaction>
</comment>
<keyword evidence="2 5" id="KW-0808">Transferase</keyword>
<protein>
    <recommendedName>
        <fullName evidence="5 6">Octanoyltransferase</fullName>
        <ecNumber evidence="5 6">2.3.1.181</ecNumber>
    </recommendedName>
    <alternativeName>
        <fullName evidence="5">Lipoate-protein ligase B</fullName>
    </alternativeName>
    <alternativeName>
        <fullName evidence="5">Lipoyl/octanoyl transferase</fullName>
    </alternativeName>
    <alternativeName>
        <fullName evidence="5">Octanoyl-[acyl-carrier-protein]-protein N-octanoyltransferase</fullName>
    </alternativeName>
</protein>
<dbReference type="EMBL" id="LOED01000010">
    <property type="protein sequence ID" value="KXG77537.1"/>
    <property type="molecule type" value="Genomic_DNA"/>
</dbReference>
<dbReference type="NCBIfam" id="TIGR00214">
    <property type="entry name" value="lipB"/>
    <property type="match status" value="1"/>
</dbReference>
<keyword evidence="12" id="KW-1185">Reference proteome</keyword>
<keyword evidence="5" id="KW-0963">Cytoplasm</keyword>
<evidence type="ECO:0000256" key="5">
    <source>
        <dbReference type="HAMAP-Rule" id="MF_00013"/>
    </source>
</evidence>
<keyword evidence="3 5" id="KW-0012">Acyltransferase</keyword>
<dbReference type="InParanoid" id="A0A140LAG2"/>